<sequence length="168" mass="18881">MDFHASSLSAIEADLNRLRAVLASFSQQLRDEARWLATSSVPAPIRARFDGTKSQLKSWRIAVEDRLSSDCAHLTLRQKWIFVYDGLADQIQKQLSYYFESGAALDWSTVAFLNHLEVLYYDITSVKVARLELGRLRQATGVRRVLQRLFGTVRGADGKSSQVRCAGG</sequence>
<dbReference type="VEuPathDB" id="FungiDB:CPUR_05381"/>
<dbReference type="OrthoDB" id="4366649at2759"/>
<dbReference type="AlphaFoldDB" id="M1WCC6"/>
<gene>
    <name evidence="1" type="ORF">CPUR_05381</name>
</gene>
<dbReference type="HOGENOM" id="CLU_1763147_0_0_1"/>
<dbReference type="Proteomes" id="UP000016801">
    <property type="component" value="Unassembled WGS sequence"/>
</dbReference>
<keyword evidence="2" id="KW-1185">Reference proteome</keyword>
<accession>M1WCC6</accession>
<reference evidence="1 2" key="1">
    <citation type="journal article" date="2013" name="PLoS Genet.">
        <title>Plant-symbiotic fungi as chemical engineers: Multi-genome analysis of the Clavicipitaceae reveals dynamics of alkaloid loci.</title>
        <authorList>
            <person name="Schardl C.L."/>
            <person name="Young C.A."/>
            <person name="Hesse U."/>
            <person name="Amyotte S.G."/>
            <person name="Andreeva K."/>
            <person name="Calie P.J."/>
            <person name="Fleetwood D.J."/>
            <person name="Haws D.C."/>
            <person name="Moore N."/>
            <person name="Oeser B."/>
            <person name="Panaccione D.G."/>
            <person name="Schweri K.K."/>
            <person name="Voisey C.R."/>
            <person name="Farman M.L."/>
            <person name="Jaromczyk J.W."/>
            <person name="Roe B.A."/>
            <person name="O'Sullivan D.M."/>
            <person name="Scott B."/>
            <person name="Tudzynski P."/>
            <person name="An Z."/>
            <person name="Arnaoudova E.G."/>
            <person name="Bullock C.T."/>
            <person name="Charlton N.D."/>
            <person name="Chen L."/>
            <person name="Cox M."/>
            <person name="Dinkins R.D."/>
            <person name="Florea S."/>
            <person name="Glenn A.E."/>
            <person name="Gordon A."/>
            <person name="Gueldener U."/>
            <person name="Harris D.R."/>
            <person name="Hollin W."/>
            <person name="Jaromczyk J."/>
            <person name="Johnson R.D."/>
            <person name="Khan A.K."/>
            <person name="Leistner E."/>
            <person name="Leuchtmann A."/>
            <person name="Li C."/>
            <person name="Liu J."/>
            <person name="Liu J."/>
            <person name="Liu M."/>
            <person name="Mace W."/>
            <person name="Machado C."/>
            <person name="Nagabhyru P."/>
            <person name="Pan J."/>
            <person name="Schmid J."/>
            <person name="Sugawara K."/>
            <person name="Steiner U."/>
            <person name="Takach J.E."/>
            <person name="Tanaka E."/>
            <person name="Webb J.S."/>
            <person name="Wilson E.V."/>
            <person name="Wiseman J.L."/>
            <person name="Yoshida R."/>
            <person name="Zeng Z."/>
        </authorList>
    </citation>
    <scope>NUCLEOTIDE SEQUENCE [LARGE SCALE GENOMIC DNA]</scope>
    <source>
        <strain evidence="1 2">20.1</strain>
    </source>
</reference>
<proteinExistence type="predicted"/>
<organism evidence="1 2">
    <name type="scientific">Claviceps purpurea (strain 20.1)</name>
    <name type="common">Ergot fungus</name>
    <name type="synonym">Sphacelia segetum</name>
    <dbReference type="NCBI Taxonomy" id="1111077"/>
    <lineage>
        <taxon>Eukaryota</taxon>
        <taxon>Fungi</taxon>
        <taxon>Dikarya</taxon>
        <taxon>Ascomycota</taxon>
        <taxon>Pezizomycotina</taxon>
        <taxon>Sordariomycetes</taxon>
        <taxon>Hypocreomycetidae</taxon>
        <taxon>Hypocreales</taxon>
        <taxon>Clavicipitaceae</taxon>
        <taxon>Claviceps</taxon>
    </lineage>
</organism>
<protein>
    <submittedName>
        <fullName evidence="1">Uncharacterized protein</fullName>
    </submittedName>
</protein>
<evidence type="ECO:0000313" key="1">
    <source>
        <dbReference type="EMBL" id="CCE31528.1"/>
    </source>
</evidence>
<comment type="caution">
    <text evidence="1">The sequence shown here is derived from an EMBL/GenBank/DDBJ whole genome shotgun (WGS) entry which is preliminary data.</text>
</comment>
<evidence type="ECO:0000313" key="2">
    <source>
        <dbReference type="Proteomes" id="UP000016801"/>
    </source>
</evidence>
<name>M1WCC6_CLAP2</name>
<dbReference type="EMBL" id="CAGA01000031">
    <property type="protein sequence ID" value="CCE31528.1"/>
    <property type="molecule type" value="Genomic_DNA"/>
</dbReference>